<dbReference type="PANTHER" id="PTHR24349">
    <property type="entry name" value="SERINE/THREONINE-PROTEIN KINASE"/>
    <property type="match status" value="1"/>
</dbReference>
<keyword evidence="9" id="KW-0808">Transferase</keyword>
<dbReference type="GO" id="GO:0004683">
    <property type="term" value="F:calcium/calmodulin-dependent protein kinase activity"/>
    <property type="evidence" value="ECO:0000318"/>
    <property type="project" value="GO_Central"/>
</dbReference>
<dbReference type="EC" id="2.7.11.1" evidence="5"/>
<dbReference type="PROSITE" id="PS00108">
    <property type="entry name" value="PROTEIN_KINASE_ST"/>
    <property type="match status" value="1"/>
</dbReference>
<gene>
    <name evidence="30" type="ORF">GSPATT00012666001</name>
</gene>
<keyword evidence="8" id="KW-0723">Serine/threonine-protein kinase</keyword>
<comment type="cofactor">
    <cofactor evidence="1">
        <name>Mg(2+)</name>
        <dbReference type="ChEBI" id="CHEBI:18420"/>
    </cofactor>
</comment>
<evidence type="ECO:0000256" key="12">
    <source>
        <dbReference type="ARBA" id="ARBA00022741"/>
    </source>
</evidence>
<evidence type="ECO:0000256" key="5">
    <source>
        <dbReference type="ARBA" id="ARBA00012513"/>
    </source>
</evidence>
<dbReference type="SMART" id="SM00054">
    <property type="entry name" value="EFh"/>
    <property type="match status" value="4"/>
</dbReference>
<dbReference type="PRINTS" id="PR00450">
    <property type="entry name" value="RECOVERIN"/>
</dbReference>
<dbReference type="Gene3D" id="3.30.200.20">
    <property type="entry name" value="Phosphorylase Kinase, domain 1"/>
    <property type="match status" value="1"/>
</dbReference>
<evidence type="ECO:0000256" key="2">
    <source>
        <dbReference type="ARBA" id="ARBA00004230"/>
    </source>
</evidence>
<dbReference type="GO" id="GO:0020005">
    <property type="term" value="C:symbiont-containing vacuole membrane"/>
    <property type="evidence" value="ECO:0007669"/>
    <property type="project" value="UniProtKB-SubCell"/>
</dbReference>
<dbReference type="SUPFAM" id="SSF47473">
    <property type="entry name" value="EF-hand"/>
    <property type="match status" value="1"/>
</dbReference>
<keyword evidence="17" id="KW-0472">Membrane</keyword>
<dbReference type="PROSITE" id="PS50011">
    <property type="entry name" value="PROTEIN_KINASE_DOM"/>
    <property type="match status" value="1"/>
</dbReference>
<feature type="binding site" evidence="27">
    <location>
        <position position="102"/>
    </location>
    <ligand>
        <name>ATP</name>
        <dbReference type="ChEBI" id="CHEBI:30616"/>
    </ligand>
</feature>
<dbReference type="SUPFAM" id="SSF56112">
    <property type="entry name" value="Protein kinase-like (PK-like)"/>
    <property type="match status" value="1"/>
</dbReference>
<keyword evidence="15 27" id="KW-0067">ATP-binding</keyword>
<dbReference type="SMART" id="SM00220">
    <property type="entry name" value="S_TKc"/>
    <property type="match status" value="1"/>
</dbReference>
<evidence type="ECO:0000256" key="22">
    <source>
        <dbReference type="ARBA" id="ARBA00024334"/>
    </source>
</evidence>
<evidence type="ECO:0000256" key="1">
    <source>
        <dbReference type="ARBA" id="ARBA00001946"/>
    </source>
</evidence>
<dbReference type="InterPro" id="IPR017441">
    <property type="entry name" value="Protein_kinase_ATP_BS"/>
</dbReference>
<dbReference type="GO" id="GO:0005524">
    <property type="term" value="F:ATP binding"/>
    <property type="evidence" value="ECO:0007669"/>
    <property type="project" value="UniProtKB-UniRule"/>
</dbReference>
<evidence type="ECO:0000256" key="23">
    <source>
        <dbReference type="ARBA" id="ARBA00047899"/>
    </source>
</evidence>
<evidence type="ECO:0000256" key="8">
    <source>
        <dbReference type="ARBA" id="ARBA00022527"/>
    </source>
</evidence>
<evidence type="ECO:0000256" key="10">
    <source>
        <dbReference type="ARBA" id="ARBA00022707"/>
    </source>
</evidence>
<keyword evidence="6" id="KW-1003">Cell membrane</keyword>
<dbReference type="OrthoDB" id="40902at2759"/>
<dbReference type="AlphaFoldDB" id="A0D293"/>
<dbReference type="InterPro" id="IPR011992">
    <property type="entry name" value="EF-hand-dom_pair"/>
</dbReference>
<dbReference type="EMBL" id="CT868263">
    <property type="protein sequence ID" value="CAK77160.1"/>
    <property type="molecule type" value="Genomic_DNA"/>
</dbReference>
<dbReference type="KEGG" id="ptm:GSPATT00012666001"/>
<evidence type="ECO:0000256" key="27">
    <source>
        <dbReference type="PROSITE-ProRule" id="PRU10141"/>
    </source>
</evidence>
<keyword evidence="12 27" id="KW-0547">Nucleotide-binding</keyword>
<dbReference type="InterPro" id="IPR002048">
    <property type="entry name" value="EF_hand_dom"/>
</dbReference>
<comment type="catalytic activity">
    <reaction evidence="23">
        <text>L-threonyl-[protein] + ATP = O-phospho-L-threonyl-[protein] + ADP + H(+)</text>
        <dbReference type="Rhea" id="RHEA:46608"/>
        <dbReference type="Rhea" id="RHEA-COMP:11060"/>
        <dbReference type="Rhea" id="RHEA-COMP:11605"/>
        <dbReference type="ChEBI" id="CHEBI:15378"/>
        <dbReference type="ChEBI" id="CHEBI:30013"/>
        <dbReference type="ChEBI" id="CHEBI:30616"/>
        <dbReference type="ChEBI" id="CHEBI:61977"/>
        <dbReference type="ChEBI" id="CHEBI:456216"/>
        <dbReference type="EC" id="2.7.11.1"/>
    </reaction>
</comment>
<dbReference type="CDD" id="cd05117">
    <property type="entry name" value="STKc_CAMK"/>
    <property type="match status" value="1"/>
</dbReference>
<evidence type="ECO:0000259" key="29">
    <source>
        <dbReference type="PROSITE" id="PS50222"/>
    </source>
</evidence>
<organism evidence="30 31">
    <name type="scientific">Paramecium tetraurelia</name>
    <dbReference type="NCBI Taxonomy" id="5888"/>
    <lineage>
        <taxon>Eukaryota</taxon>
        <taxon>Sar</taxon>
        <taxon>Alveolata</taxon>
        <taxon>Ciliophora</taxon>
        <taxon>Intramacronucleata</taxon>
        <taxon>Oligohymenophorea</taxon>
        <taxon>Peniculida</taxon>
        <taxon>Parameciidae</taxon>
        <taxon>Paramecium</taxon>
    </lineage>
</organism>
<dbReference type="Gene3D" id="1.10.238.10">
    <property type="entry name" value="EF-hand"/>
    <property type="match status" value="2"/>
</dbReference>
<dbReference type="PROSITE" id="PS00107">
    <property type="entry name" value="PROTEIN_KINASE_ATP"/>
    <property type="match status" value="1"/>
</dbReference>
<evidence type="ECO:0000256" key="13">
    <source>
        <dbReference type="ARBA" id="ARBA00022777"/>
    </source>
</evidence>
<sequence>MGSYCCAQEVMKLKLRPDPQISTQRIRNIRVKLQVIYFQICAFPEKITLLKVSPDLFIPMKRQDIYSVYSLGKALGEGAYGQVSTVTNKRTGMIRAMKAIRKDSLFEEEEQKLFQEMNILKDLDHPNIVKLCELFQDEKYYYLVTEYLQGGELFDRIQRAKTFSEKDAAHIMRQILSGVAYCHTKKIVHRDLKPENIVFTSKDEDAQLKIIDFGTSRRFESNKKMTKRLGTPYYIAPEVLLKQYNEKCDVWSCGVILFILLAGYPPFYGKKELDIYQKIVRAQVSFHTAEWSRVSEPAKQLILKMLSKNVDERISAQDALNDPWMQEHNQTNLVDQQFLKNLSQFSAKSKLKQSLLTFMACQMIQQNEVEDIQKKFKELDQNGDGTVSKEELVMAFQEKLLNKDYFVESLEEQMDKVIKQIDTNLSGKIDYTEFIIVCLQQQRMLTEEKIKQAFKILDMDGNNFISKDEFQQVMEGVDDILWNEFLEECDEDKDGKISEEEFIQIIMNKI</sequence>
<keyword evidence="17" id="KW-1043">Host membrane</keyword>
<dbReference type="Gene3D" id="1.10.510.10">
    <property type="entry name" value="Transferase(Phosphotransferase) domain 1"/>
    <property type="match status" value="1"/>
</dbReference>
<dbReference type="InterPro" id="IPR050205">
    <property type="entry name" value="CDPK_Ser/Thr_kinases"/>
</dbReference>
<dbReference type="GO" id="GO:0035556">
    <property type="term" value="P:intracellular signal transduction"/>
    <property type="evidence" value="ECO:0000318"/>
    <property type="project" value="GO_Central"/>
</dbReference>
<evidence type="ECO:0000256" key="19">
    <source>
        <dbReference type="ARBA" id="ARBA00023139"/>
    </source>
</evidence>
<feature type="domain" description="EF-hand" evidence="29">
    <location>
        <begin position="482"/>
        <end position="510"/>
    </location>
</feature>
<dbReference type="FunFam" id="3.30.200.20:FF:000632">
    <property type="entry name" value="MSP"/>
    <property type="match status" value="1"/>
</dbReference>
<feature type="domain" description="EF-hand" evidence="29">
    <location>
        <begin position="367"/>
        <end position="402"/>
    </location>
</feature>
<comment type="catalytic activity">
    <reaction evidence="24">
        <text>L-seryl-[protein] + ATP = O-phospho-L-seryl-[protein] + ADP + H(+)</text>
        <dbReference type="Rhea" id="RHEA:17989"/>
        <dbReference type="Rhea" id="RHEA-COMP:9863"/>
        <dbReference type="Rhea" id="RHEA-COMP:11604"/>
        <dbReference type="ChEBI" id="CHEBI:15378"/>
        <dbReference type="ChEBI" id="CHEBI:29999"/>
        <dbReference type="ChEBI" id="CHEBI:30616"/>
        <dbReference type="ChEBI" id="CHEBI:83421"/>
        <dbReference type="ChEBI" id="CHEBI:456216"/>
        <dbReference type="EC" id="2.7.11.1"/>
    </reaction>
</comment>
<keyword evidence="13" id="KW-0418">Kinase</keyword>
<dbReference type="Pfam" id="PF00069">
    <property type="entry name" value="Pkinase"/>
    <property type="match status" value="1"/>
</dbReference>
<dbReference type="GO" id="GO:0005509">
    <property type="term" value="F:calcium ion binding"/>
    <property type="evidence" value="ECO:0007669"/>
    <property type="project" value="InterPro"/>
</dbReference>
<name>A0D293_PARTE</name>
<comment type="subcellular location">
    <subcellularLocation>
        <location evidence="3">Cell membrane</location>
        <topology evidence="3">Lipid-anchor</topology>
        <orientation evidence="3">Cytoplasmic side</orientation>
    </subcellularLocation>
    <subcellularLocation>
        <location evidence="2">Cell projection</location>
        <location evidence="2">Cilium</location>
        <location evidence="2">Flagellum</location>
    </subcellularLocation>
    <subcellularLocation>
        <location evidence="4">Host cell membrane</location>
        <topology evidence="4">Lipid-anchor</topology>
    </subcellularLocation>
    <subcellularLocation>
        <location evidence="25">Parasitophorous vacuole membrane</location>
        <topology evidence="25">Lipid-anchor</topology>
    </subcellularLocation>
</comment>
<evidence type="ECO:0000313" key="30">
    <source>
        <dbReference type="EMBL" id="CAK77160.1"/>
    </source>
</evidence>
<reference evidence="30 31" key="1">
    <citation type="journal article" date="2006" name="Nature">
        <title>Global trends of whole-genome duplications revealed by the ciliate Paramecium tetraurelia.</title>
        <authorList>
            <consortium name="Genoscope"/>
            <person name="Aury J.-M."/>
            <person name="Jaillon O."/>
            <person name="Duret L."/>
            <person name="Noel B."/>
            <person name="Jubin C."/>
            <person name="Porcel B.M."/>
            <person name="Segurens B."/>
            <person name="Daubin V."/>
            <person name="Anthouard V."/>
            <person name="Aiach N."/>
            <person name="Arnaiz O."/>
            <person name="Billaut A."/>
            <person name="Beisson J."/>
            <person name="Blanc I."/>
            <person name="Bouhouche K."/>
            <person name="Camara F."/>
            <person name="Duharcourt S."/>
            <person name="Guigo R."/>
            <person name="Gogendeau D."/>
            <person name="Katinka M."/>
            <person name="Keller A.-M."/>
            <person name="Kissmehl R."/>
            <person name="Klotz C."/>
            <person name="Koll F."/>
            <person name="Le Moue A."/>
            <person name="Lepere C."/>
            <person name="Malinsky S."/>
            <person name="Nowacki M."/>
            <person name="Nowak J.K."/>
            <person name="Plattner H."/>
            <person name="Poulain J."/>
            <person name="Ruiz F."/>
            <person name="Serrano V."/>
            <person name="Zagulski M."/>
            <person name="Dessen P."/>
            <person name="Betermier M."/>
            <person name="Weissenbach J."/>
            <person name="Scarpelli C."/>
            <person name="Schachter V."/>
            <person name="Sperling L."/>
            <person name="Meyer E."/>
            <person name="Cohen J."/>
            <person name="Wincker P."/>
        </authorList>
    </citation>
    <scope>NUCLEOTIDE SEQUENCE [LARGE SCALE GENOMIC DNA]</scope>
    <source>
        <strain evidence="30 31">Stock d4-2</strain>
    </source>
</reference>
<dbReference type="CDD" id="cd00051">
    <property type="entry name" value="EFh"/>
    <property type="match status" value="1"/>
</dbReference>
<dbReference type="GO" id="GO:0005886">
    <property type="term" value="C:plasma membrane"/>
    <property type="evidence" value="ECO:0007669"/>
    <property type="project" value="UniProtKB-SubCell"/>
</dbReference>
<evidence type="ECO:0000313" key="31">
    <source>
        <dbReference type="Proteomes" id="UP000000600"/>
    </source>
</evidence>
<dbReference type="Pfam" id="PF13499">
    <property type="entry name" value="EF-hand_7"/>
    <property type="match status" value="2"/>
</dbReference>
<evidence type="ECO:0000256" key="18">
    <source>
        <dbReference type="ARBA" id="ARBA00023069"/>
    </source>
</evidence>
<keyword evidence="31" id="KW-1185">Reference proteome</keyword>
<comment type="similarity">
    <text evidence="22">Belongs to the protein kinase superfamily. Ser/Thr protein kinase family. CDPK subfamily.</text>
</comment>
<dbReference type="InterPro" id="IPR008271">
    <property type="entry name" value="Ser/Thr_kinase_AS"/>
</dbReference>
<accession>A0D293</accession>
<dbReference type="PROSITE" id="PS50222">
    <property type="entry name" value="EF_HAND_2"/>
    <property type="match status" value="4"/>
</dbReference>
<evidence type="ECO:0000256" key="14">
    <source>
        <dbReference type="ARBA" id="ARBA00022837"/>
    </source>
</evidence>
<dbReference type="FunFam" id="1.10.510.10:FF:000398">
    <property type="entry name" value="Calcium-dependent protein kinase 1"/>
    <property type="match status" value="1"/>
</dbReference>
<evidence type="ECO:0000256" key="15">
    <source>
        <dbReference type="ARBA" id="ARBA00022840"/>
    </source>
</evidence>
<evidence type="ECO:0000256" key="16">
    <source>
        <dbReference type="ARBA" id="ARBA00022846"/>
    </source>
</evidence>
<proteinExistence type="inferred from homology"/>
<evidence type="ECO:0000256" key="6">
    <source>
        <dbReference type="ARBA" id="ARBA00022475"/>
    </source>
</evidence>
<dbReference type="InterPro" id="IPR011009">
    <property type="entry name" value="Kinase-like_dom_sf"/>
</dbReference>
<dbReference type="GO" id="GO:0020002">
    <property type="term" value="C:host cell plasma membrane"/>
    <property type="evidence" value="ECO:0007669"/>
    <property type="project" value="UniProtKB-SubCell"/>
</dbReference>
<keyword evidence="18" id="KW-0969">Cilium</keyword>
<evidence type="ECO:0000256" key="7">
    <source>
        <dbReference type="ARBA" id="ARBA00022511"/>
    </source>
</evidence>
<dbReference type="GO" id="GO:0031514">
    <property type="term" value="C:motile cilium"/>
    <property type="evidence" value="ECO:0007669"/>
    <property type="project" value="UniProtKB-SubCell"/>
</dbReference>
<dbReference type="eggNOG" id="KOG0032">
    <property type="taxonomic scope" value="Eukaryota"/>
</dbReference>
<evidence type="ECO:0000256" key="11">
    <source>
        <dbReference type="ARBA" id="ARBA00022737"/>
    </source>
</evidence>
<evidence type="ECO:0000256" key="25">
    <source>
        <dbReference type="ARBA" id="ARBA00060437"/>
    </source>
</evidence>
<evidence type="ECO:0000256" key="24">
    <source>
        <dbReference type="ARBA" id="ARBA00048679"/>
    </source>
</evidence>
<keyword evidence="16" id="KW-0282">Flagellum</keyword>
<dbReference type="InterPro" id="IPR018247">
    <property type="entry name" value="EF_Hand_1_Ca_BS"/>
</dbReference>
<dbReference type="GO" id="GO:0005737">
    <property type="term" value="C:cytoplasm"/>
    <property type="evidence" value="ECO:0000318"/>
    <property type="project" value="GO_Central"/>
</dbReference>
<feature type="domain" description="EF-hand" evidence="29">
    <location>
        <begin position="409"/>
        <end position="444"/>
    </location>
</feature>
<dbReference type="InterPro" id="IPR000719">
    <property type="entry name" value="Prot_kinase_dom"/>
</dbReference>
<dbReference type="RefSeq" id="XP_001444557.1">
    <property type="nucleotide sequence ID" value="XM_001444520.1"/>
</dbReference>
<dbReference type="OMA" id="YTEFIIV"/>
<keyword evidence="21" id="KW-0449">Lipoprotein</keyword>
<protein>
    <recommendedName>
        <fullName evidence="26">Calcium-dependent protein kinase 1</fullName>
        <ecNumber evidence="5">2.7.11.1</ecNumber>
    </recommendedName>
</protein>
<feature type="domain" description="Protein kinase" evidence="28">
    <location>
        <begin position="69"/>
        <end position="325"/>
    </location>
</feature>
<dbReference type="GO" id="GO:0005516">
    <property type="term" value="F:calmodulin binding"/>
    <property type="evidence" value="ECO:0000318"/>
    <property type="project" value="GO_Central"/>
</dbReference>
<dbReference type="GeneID" id="5030341"/>
<evidence type="ECO:0000256" key="17">
    <source>
        <dbReference type="ARBA" id="ARBA00022870"/>
    </source>
</evidence>
<dbReference type="FunFam" id="1.10.238.10:FF:000522">
    <property type="entry name" value="Uncharacterized protein"/>
    <property type="match status" value="1"/>
</dbReference>
<keyword evidence="14" id="KW-0106">Calcium</keyword>
<feature type="domain" description="EF-hand" evidence="29">
    <location>
        <begin position="445"/>
        <end position="480"/>
    </location>
</feature>
<keyword evidence="11" id="KW-0677">Repeat</keyword>
<dbReference type="InParanoid" id="A0D293"/>
<keyword evidence="10" id="KW-0519">Myristate</keyword>
<keyword evidence="7" id="KW-1032">Host cell membrane</keyword>
<evidence type="ECO:0000256" key="9">
    <source>
        <dbReference type="ARBA" id="ARBA00022679"/>
    </source>
</evidence>
<evidence type="ECO:0000256" key="3">
    <source>
        <dbReference type="ARBA" id="ARBA00004342"/>
    </source>
</evidence>
<dbReference type="PROSITE" id="PS00018">
    <property type="entry name" value="EF_HAND_1"/>
    <property type="match status" value="3"/>
</dbReference>
<dbReference type="GO" id="GO:0009931">
    <property type="term" value="F:calcium-dependent protein serine/threonine kinase activity"/>
    <property type="evidence" value="ECO:0000318"/>
    <property type="project" value="GO_Central"/>
</dbReference>
<dbReference type="GO" id="GO:0005634">
    <property type="term" value="C:nucleus"/>
    <property type="evidence" value="ECO:0000318"/>
    <property type="project" value="GO_Central"/>
</dbReference>
<keyword evidence="19" id="KW-0564">Palmitate</keyword>
<dbReference type="Proteomes" id="UP000000600">
    <property type="component" value="Unassembled WGS sequence"/>
</dbReference>
<evidence type="ECO:0000256" key="21">
    <source>
        <dbReference type="ARBA" id="ARBA00023288"/>
    </source>
</evidence>
<evidence type="ECO:0000256" key="4">
    <source>
        <dbReference type="ARBA" id="ARBA00004425"/>
    </source>
</evidence>
<evidence type="ECO:0000256" key="26">
    <source>
        <dbReference type="ARBA" id="ARBA00068067"/>
    </source>
</evidence>
<evidence type="ECO:0000259" key="28">
    <source>
        <dbReference type="PROSITE" id="PS50011"/>
    </source>
</evidence>
<dbReference type="HOGENOM" id="CLU_000288_37_4_1"/>
<evidence type="ECO:0000256" key="20">
    <source>
        <dbReference type="ARBA" id="ARBA00023273"/>
    </source>
</evidence>
<keyword evidence="20" id="KW-0966">Cell projection</keyword>